<proteinExistence type="predicted"/>
<name>A0A1A9R9L3_EIKCO</name>
<sequence length="134" mass="15165">MSTWKLVRQDNGAAVELPQDMRWTDEFEWSAVAQTAPVYSLGGAVLVQQGLKLAGRPISLAGEWVWHGLATLRTLREWSDVPGLQLTLHHYDGRTFNVIFRLHDKVFGQAEPVHYATPEAEDDRYTFGILLMTV</sequence>
<accession>A0A1A9R9L3</accession>
<evidence type="ECO:0008006" key="3">
    <source>
        <dbReference type="Google" id="ProtNLM"/>
    </source>
</evidence>
<evidence type="ECO:0000313" key="1">
    <source>
        <dbReference type="EMBL" id="OAM15224.1"/>
    </source>
</evidence>
<evidence type="ECO:0000313" key="2">
    <source>
        <dbReference type="Proteomes" id="UP000078003"/>
    </source>
</evidence>
<dbReference type="EMBL" id="LXSF01000012">
    <property type="protein sequence ID" value="OAM15224.1"/>
    <property type="molecule type" value="Genomic_DNA"/>
</dbReference>
<protein>
    <recommendedName>
        <fullName evidence="3">Phage tail protein</fullName>
    </recommendedName>
</protein>
<reference evidence="2" key="1">
    <citation type="submission" date="2016-05" db="EMBL/GenBank/DDBJ databases">
        <title>Draft genome of Corynebacterium afermentans subsp. afermentans LCDC 88199T.</title>
        <authorList>
            <person name="Bernier A.-M."/>
            <person name="Bernard K."/>
        </authorList>
    </citation>
    <scope>NUCLEOTIDE SEQUENCE [LARGE SCALE GENOMIC DNA]</scope>
    <source>
        <strain evidence="2">NML01-0328</strain>
    </source>
</reference>
<gene>
    <name evidence="1" type="ORF">A7P85_08550</name>
</gene>
<dbReference type="AlphaFoldDB" id="A0A1A9R9L3"/>
<dbReference type="Proteomes" id="UP000078003">
    <property type="component" value="Unassembled WGS sequence"/>
</dbReference>
<organism evidence="1 2">
    <name type="scientific">Eikenella corrodens</name>
    <dbReference type="NCBI Taxonomy" id="539"/>
    <lineage>
        <taxon>Bacteria</taxon>
        <taxon>Pseudomonadati</taxon>
        <taxon>Pseudomonadota</taxon>
        <taxon>Betaproteobacteria</taxon>
        <taxon>Neisseriales</taxon>
        <taxon>Neisseriaceae</taxon>
        <taxon>Eikenella</taxon>
    </lineage>
</organism>
<comment type="caution">
    <text evidence="1">The sequence shown here is derived from an EMBL/GenBank/DDBJ whole genome shotgun (WGS) entry which is preliminary data.</text>
</comment>
<dbReference type="RefSeq" id="WP_064104652.1">
    <property type="nucleotide sequence ID" value="NZ_LXSF01000012.1"/>
</dbReference>